<dbReference type="Pfam" id="PF12854">
    <property type="entry name" value="PPR_1"/>
    <property type="match status" value="1"/>
</dbReference>
<dbReference type="FunCoup" id="A0A251UGC3">
    <property type="interactions" value="1119"/>
</dbReference>
<evidence type="ECO:0000313" key="3">
    <source>
        <dbReference type="EMBL" id="KAF5801354.1"/>
    </source>
</evidence>
<keyword evidence="1" id="KW-0677">Repeat</keyword>
<dbReference type="AlphaFoldDB" id="A0A251UGC3"/>
<dbReference type="EMBL" id="MNCJ02000321">
    <property type="protein sequence ID" value="KAF5801354.1"/>
    <property type="molecule type" value="Genomic_DNA"/>
</dbReference>
<sequence length="507" mass="56860">MNQLKQIHSHTLRNGIDFNKFLITKLLQIPNIPYAHKLFDLIPQPSVFLYNKLIQAFSSHGPYHNCFSLYTHMCLNGCTPNQHSFTSLFAVSASLNLPHQGQTLHAQLVKLGYEFDLYASTALVNMYAKLGLLPSARQVFDKMTIRDVPTWNSLIAGYARNGDMEGAATLFDEMPVKNVVSWTAMISGYSQNGRYAHSLKLFMEMEKMKDLQPNEVTITSVLPACASLGALEVGQRIETYARARGYFKNLFVCNALLEMYAKCGRIDKATAIFEEIGTRRNLCSWNTMIMGLAVHGKSNEALKLFHQMLSEGVPPDDVTFVGAILACSHGGMVNKGREIFKSMENKFSITPKLEHYGCMVDLLGRAGRLQNAYNLIQTMPMEPDSVAWGTLLGACSFHNNVELAEIAAKHLSKLEPWNPGNYVILSNIYANTGRWDGVAKLRKTMKGSQITKAAGYSFIEEGSQVYKFIVDDKSHPRFQEIYGILNELSLKMKARYEDDATIFECFS</sequence>
<feature type="repeat" description="PPR" evidence="2">
    <location>
        <begin position="147"/>
        <end position="181"/>
    </location>
</feature>
<dbReference type="PANTHER" id="PTHR47926:SF540">
    <property type="entry name" value="PENTATRICOPEPTIDE REPEAT-CONTAINING PROTEIN"/>
    <property type="match status" value="1"/>
</dbReference>
<dbReference type="NCBIfam" id="TIGR00756">
    <property type="entry name" value="PPR"/>
    <property type="match status" value="5"/>
</dbReference>
<accession>A0A251UGC3</accession>
<dbReference type="Pfam" id="PF13041">
    <property type="entry name" value="PPR_2"/>
    <property type="match status" value="3"/>
</dbReference>
<dbReference type="Proteomes" id="UP000215914">
    <property type="component" value="Chromosome 6"/>
</dbReference>
<dbReference type="GO" id="GO:0009451">
    <property type="term" value="P:RNA modification"/>
    <property type="evidence" value="ECO:0000318"/>
    <property type="project" value="GO_Central"/>
</dbReference>
<dbReference type="OrthoDB" id="185373at2759"/>
<dbReference type="Gramene" id="mRNA:HanXRQr2_Chr06g0247161">
    <property type="protein sequence ID" value="mRNA:HanXRQr2_Chr06g0247161"/>
    <property type="gene ID" value="HanXRQr2_Chr06g0247161"/>
</dbReference>
<feature type="repeat" description="PPR" evidence="2">
    <location>
        <begin position="46"/>
        <end position="80"/>
    </location>
</feature>
<dbReference type="FunFam" id="1.25.40.10:FF:000184">
    <property type="entry name" value="Pentatricopeptide repeat-containing protein, chloroplastic"/>
    <property type="match status" value="1"/>
</dbReference>
<dbReference type="InParanoid" id="A0A251UGC3"/>
<feature type="repeat" description="PPR" evidence="2">
    <location>
        <begin position="249"/>
        <end position="279"/>
    </location>
</feature>
<evidence type="ECO:0000256" key="2">
    <source>
        <dbReference type="PROSITE-ProRule" id="PRU00708"/>
    </source>
</evidence>
<evidence type="ECO:0000313" key="5">
    <source>
        <dbReference type="Proteomes" id="UP000215914"/>
    </source>
</evidence>
<dbReference type="Gene3D" id="1.25.40.10">
    <property type="entry name" value="Tetratricopeptide repeat domain"/>
    <property type="match status" value="3"/>
</dbReference>
<proteinExistence type="predicted"/>
<dbReference type="InterPro" id="IPR002885">
    <property type="entry name" value="PPR_rpt"/>
</dbReference>
<feature type="repeat" description="PPR" evidence="2">
    <location>
        <begin position="281"/>
        <end position="315"/>
    </location>
</feature>
<protein>
    <submittedName>
        <fullName evidence="4">Putative pentatricopeptide repeat (PPR) superfamily protein</fullName>
    </submittedName>
    <submittedName>
        <fullName evidence="3">Tetratricopeptide-like helical domain superfamily</fullName>
    </submittedName>
</protein>
<dbReference type="InterPro" id="IPR046849">
    <property type="entry name" value="E2_motif"/>
</dbReference>
<dbReference type="PANTHER" id="PTHR47926">
    <property type="entry name" value="PENTATRICOPEPTIDE REPEAT-CONTAINING PROTEIN"/>
    <property type="match status" value="1"/>
</dbReference>
<dbReference type="GO" id="GO:0003723">
    <property type="term" value="F:RNA binding"/>
    <property type="evidence" value="ECO:0007669"/>
    <property type="project" value="InterPro"/>
</dbReference>
<evidence type="ECO:0000256" key="1">
    <source>
        <dbReference type="ARBA" id="ARBA00022737"/>
    </source>
</evidence>
<dbReference type="OMA" id="YKLRMAG"/>
<name>A0A251UGC3_HELAN</name>
<reference evidence="4" key="2">
    <citation type="submission" date="2017-02" db="EMBL/GenBank/DDBJ databases">
        <title>Sunflower complete genome.</title>
        <authorList>
            <person name="Langlade N."/>
            <person name="Munos S."/>
        </authorList>
    </citation>
    <scope>NUCLEOTIDE SEQUENCE [LARGE SCALE GENOMIC DNA]</scope>
    <source>
        <tissue evidence="4">Leaves</tissue>
    </source>
</reference>
<dbReference type="InterPro" id="IPR046960">
    <property type="entry name" value="PPR_At4g14850-like_plant"/>
</dbReference>
<reference evidence="3" key="3">
    <citation type="submission" date="2020-06" db="EMBL/GenBank/DDBJ databases">
        <title>Helianthus annuus Genome sequencing and assembly Release 2.</title>
        <authorList>
            <person name="Gouzy J."/>
            <person name="Langlade N."/>
            <person name="Munos S."/>
        </authorList>
    </citation>
    <scope>NUCLEOTIDE SEQUENCE</scope>
    <source>
        <tissue evidence="3">Leaves</tissue>
    </source>
</reference>
<organism evidence="4 5">
    <name type="scientific">Helianthus annuus</name>
    <name type="common">Common sunflower</name>
    <dbReference type="NCBI Taxonomy" id="4232"/>
    <lineage>
        <taxon>Eukaryota</taxon>
        <taxon>Viridiplantae</taxon>
        <taxon>Streptophyta</taxon>
        <taxon>Embryophyta</taxon>
        <taxon>Tracheophyta</taxon>
        <taxon>Spermatophyta</taxon>
        <taxon>Magnoliopsida</taxon>
        <taxon>eudicotyledons</taxon>
        <taxon>Gunneridae</taxon>
        <taxon>Pentapetalae</taxon>
        <taxon>asterids</taxon>
        <taxon>campanulids</taxon>
        <taxon>Asterales</taxon>
        <taxon>Asteraceae</taxon>
        <taxon>Asteroideae</taxon>
        <taxon>Heliantheae alliance</taxon>
        <taxon>Heliantheae</taxon>
        <taxon>Helianthus</taxon>
    </lineage>
</organism>
<evidence type="ECO:0000313" key="4">
    <source>
        <dbReference type="EMBL" id="OTG22417.1"/>
    </source>
</evidence>
<dbReference type="Pfam" id="PF01535">
    <property type="entry name" value="PPR"/>
    <property type="match status" value="3"/>
</dbReference>
<dbReference type="EMBL" id="CM007895">
    <property type="protein sequence ID" value="OTG22417.1"/>
    <property type="molecule type" value="Genomic_DNA"/>
</dbReference>
<dbReference type="PROSITE" id="PS51375">
    <property type="entry name" value="PPR"/>
    <property type="match status" value="4"/>
</dbReference>
<dbReference type="InterPro" id="IPR011990">
    <property type="entry name" value="TPR-like_helical_dom_sf"/>
</dbReference>
<keyword evidence="5" id="KW-1185">Reference proteome</keyword>
<gene>
    <name evidence="4" type="ORF">HannXRQ_Chr06g0171291</name>
    <name evidence="3" type="ORF">HanXRQr2_Chr06g0247161</name>
</gene>
<dbReference type="Pfam" id="PF20430">
    <property type="entry name" value="Eplus_motif"/>
    <property type="match status" value="1"/>
</dbReference>
<dbReference type="Pfam" id="PF20431">
    <property type="entry name" value="E_motif"/>
    <property type="match status" value="1"/>
</dbReference>
<dbReference type="InterPro" id="IPR046848">
    <property type="entry name" value="E_motif"/>
</dbReference>
<dbReference type="SUPFAM" id="SSF48452">
    <property type="entry name" value="TPR-like"/>
    <property type="match status" value="1"/>
</dbReference>
<reference evidence="3 5" key="1">
    <citation type="journal article" date="2017" name="Nature">
        <title>The sunflower genome provides insights into oil metabolism, flowering and Asterid evolution.</title>
        <authorList>
            <person name="Badouin H."/>
            <person name="Gouzy J."/>
            <person name="Grassa C.J."/>
            <person name="Murat F."/>
            <person name="Staton S.E."/>
            <person name="Cottret L."/>
            <person name="Lelandais-Briere C."/>
            <person name="Owens G.L."/>
            <person name="Carrere S."/>
            <person name="Mayjonade B."/>
            <person name="Legrand L."/>
            <person name="Gill N."/>
            <person name="Kane N.C."/>
            <person name="Bowers J.E."/>
            <person name="Hubner S."/>
            <person name="Bellec A."/>
            <person name="Berard A."/>
            <person name="Berges H."/>
            <person name="Blanchet N."/>
            <person name="Boniface M.C."/>
            <person name="Brunel D."/>
            <person name="Catrice O."/>
            <person name="Chaidir N."/>
            <person name="Claudel C."/>
            <person name="Donnadieu C."/>
            <person name="Faraut T."/>
            <person name="Fievet G."/>
            <person name="Helmstetter N."/>
            <person name="King M."/>
            <person name="Knapp S.J."/>
            <person name="Lai Z."/>
            <person name="Le Paslier M.C."/>
            <person name="Lippi Y."/>
            <person name="Lorenzon L."/>
            <person name="Mandel J.R."/>
            <person name="Marage G."/>
            <person name="Marchand G."/>
            <person name="Marquand E."/>
            <person name="Bret-Mestries E."/>
            <person name="Morien E."/>
            <person name="Nambeesan S."/>
            <person name="Nguyen T."/>
            <person name="Pegot-Espagnet P."/>
            <person name="Pouilly N."/>
            <person name="Raftis F."/>
            <person name="Sallet E."/>
            <person name="Schiex T."/>
            <person name="Thomas J."/>
            <person name="Vandecasteele C."/>
            <person name="Vares D."/>
            <person name="Vear F."/>
            <person name="Vautrin S."/>
            <person name="Crespi M."/>
            <person name="Mangin B."/>
            <person name="Burke J.M."/>
            <person name="Salse J."/>
            <person name="Munos S."/>
            <person name="Vincourt P."/>
            <person name="Rieseberg L.H."/>
            <person name="Langlade N.B."/>
        </authorList>
    </citation>
    <scope>NUCLEOTIDE SEQUENCE [LARGE SCALE GENOMIC DNA]</scope>
    <source>
        <strain evidence="5">cv. SF193</strain>
        <tissue evidence="3">Leaves</tissue>
    </source>
</reference>
<dbReference type="FunFam" id="1.25.40.10:FF:000348">
    <property type="entry name" value="Pentatricopeptide repeat-containing protein chloroplastic"/>
    <property type="match status" value="1"/>
</dbReference>